<dbReference type="AlphaFoldDB" id="A0A948W6D1"/>
<gene>
    <name evidence="2" type="ORF">KJ970_06295</name>
</gene>
<dbReference type="SUPFAM" id="SSF55486">
    <property type="entry name" value="Metalloproteases ('zincins'), catalytic domain"/>
    <property type="match status" value="1"/>
</dbReference>
<dbReference type="GO" id="GO:0006508">
    <property type="term" value="P:proteolysis"/>
    <property type="evidence" value="ECO:0007669"/>
    <property type="project" value="InterPro"/>
</dbReference>
<reference evidence="2" key="1">
    <citation type="submission" date="2021-05" db="EMBL/GenBank/DDBJ databases">
        <title>Energy efficiency and biological interactions define the core microbiome of deep oligotrophic groundwater.</title>
        <authorList>
            <person name="Mehrshad M."/>
            <person name="Lopez-Fernandez M."/>
            <person name="Bell E."/>
            <person name="Bernier-Latmani R."/>
            <person name="Bertilsson S."/>
            <person name="Dopson M."/>
        </authorList>
    </citation>
    <scope>NUCLEOTIDE SEQUENCE</scope>
    <source>
        <strain evidence="2">Modern_marine.mb.64</strain>
    </source>
</reference>
<dbReference type="GO" id="GO:0004222">
    <property type="term" value="F:metalloendopeptidase activity"/>
    <property type="evidence" value="ECO:0007669"/>
    <property type="project" value="InterPro"/>
</dbReference>
<dbReference type="Gene3D" id="1.10.1370.30">
    <property type="match status" value="1"/>
</dbReference>
<dbReference type="GO" id="GO:0006518">
    <property type="term" value="P:peptide metabolic process"/>
    <property type="evidence" value="ECO:0007669"/>
    <property type="project" value="TreeGrafter"/>
</dbReference>
<evidence type="ECO:0000256" key="1">
    <source>
        <dbReference type="SAM" id="SignalP"/>
    </source>
</evidence>
<feature type="signal peptide" evidence="1">
    <location>
        <begin position="1"/>
        <end position="19"/>
    </location>
</feature>
<feature type="chain" id="PRO_5036862492" description="Peptidase M3A/M3B catalytic domain-containing protein" evidence="1">
    <location>
        <begin position="20"/>
        <end position="535"/>
    </location>
</feature>
<dbReference type="EMBL" id="JAHJDP010000032">
    <property type="protein sequence ID" value="MBU2690521.1"/>
    <property type="molecule type" value="Genomic_DNA"/>
</dbReference>
<evidence type="ECO:0000313" key="2">
    <source>
        <dbReference type="EMBL" id="MBU2690521.1"/>
    </source>
</evidence>
<dbReference type="PANTHER" id="PTHR11804">
    <property type="entry name" value="PROTEASE M3 THIMET OLIGOPEPTIDASE-RELATED"/>
    <property type="match status" value="1"/>
</dbReference>
<dbReference type="PANTHER" id="PTHR11804:SF84">
    <property type="entry name" value="SACCHAROLYSIN"/>
    <property type="match status" value="1"/>
</dbReference>
<dbReference type="Proteomes" id="UP000777784">
    <property type="component" value="Unassembled WGS sequence"/>
</dbReference>
<accession>A0A948W6D1</accession>
<protein>
    <recommendedName>
        <fullName evidence="4">Peptidase M3A/M3B catalytic domain-containing protein</fullName>
    </recommendedName>
</protein>
<name>A0A948W6D1_UNCEI</name>
<dbReference type="InterPro" id="IPR045090">
    <property type="entry name" value="Pept_M3A_M3B"/>
</dbReference>
<organism evidence="2 3">
    <name type="scientific">Eiseniibacteriota bacterium</name>
    <dbReference type="NCBI Taxonomy" id="2212470"/>
    <lineage>
        <taxon>Bacteria</taxon>
        <taxon>Candidatus Eiseniibacteriota</taxon>
    </lineage>
</organism>
<sequence>MLFRILFLCFLLIPLVFETAPVSPADGAPIGATPIDTTGVRPLLDKWEIELGRLDRDFKAALWILYTTGELGELPARDAARMEFLNDPVISDQLSQWAGLIRDPLLNRKIEMLHRAVLEARIDNYGRLYELMDELSEAQTNFRAVFEGRETEDGELGFILRHEKDRERRKGAFLARATVGDKIGGDLAELFASRAKAAAELGYGDYYTLRLALDEIQPEKLREILMMLAEMTRPAFDLFLAKQRAALGVETIEAWDLLYDSSGITAAIESYLSPDSMVVRTWRTYRGLGIDLDTIPITMDLEPREGKSQHAMCVAVSPPEDVRVLANAREGLLSSELMLHEMGHAVHAVSYRQAGHLLQDWPSGSFGEGIGEYFGQLVYTKEWLVAVAGVPESLAVSYLKWRGDRRLFNIRWYLAALEFEERAYQNPDQDLSELYWEMLGRYLMIPEHPEVQVWAQIPHFVTHPVYLQNYILADLFAAQLRFYFMKRFGRLLNHSEIGTILAEEFFAKGASLPGEVLLRHLTGSALDPEPFAGEF</sequence>
<evidence type="ECO:0000313" key="3">
    <source>
        <dbReference type="Proteomes" id="UP000777784"/>
    </source>
</evidence>
<comment type="caution">
    <text evidence="2">The sequence shown here is derived from an EMBL/GenBank/DDBJ whole genome shotgun (WGS) entry which is preliminary data.</text>
</comment>
<proteinExistence type="predicted"/>
<keyword evidence="1" id="KW-0732">Signal</keyword>
<evidence type="ECO:0008006" key="4">
    <source>
        <dbReference type="Google" id="ProtNLM"/>
    </source>
</evidence>